<reference evidence="1" key="1">
    <citation type="journal article" date="2024" name="BMC Genomics">
        <title>Functional annotation of a divergent genome using sequence and structure-based similarity.</title>
        <authorList>
            <person name="Svedberg D."/>
            <person name="Winiger R.R."/>
            <person name="Berg A."/>
            <person name="Sharma H."/>
            <person name="Tellgren-Roth C."/>
            <person name="Debrunner-Vossbrinck B.A."/>
            <person name="Vossbrinck C.R."/>
            <person name="Barandun J."/>
        </authorList>
    </citation>
    <scope>NUCLEOTIDE SEQUENCE</scope>
    <source>
        <strain evidence="1">Illinois isolate</strain>
    </source>
</reference>
<organism evidence="1 2">
    <name type="scientific">Vairimorpha necatrix</name>
    <dbReference type="NCBI Taxonomy" id="6039"/>
    <lineage>
        <taxon>Eukaryota</taxon>
        <taxon>Fungi</taxon>
        <taxon>Fungi incertae sedis</taxon>
        <taxon>Microsporidia</taxon>
        <taxon>Nosematidae</taxon>
        <taxon>Vairimorpha</taxon>
    </lineage>
</organism>
<dbReference type="EMBL" id="CP142737">
    <property type="protein sequence ID" value="WUR05107.1"/>
    <property type="molecule type" value="Genomic_DNA"/>
</dbReference>
<dbReference type="GeneID" id="90542954"/>
<gene>
    <name evidence="1" type="ORF">VNE69_12092</name>
</gene>
<name>A0AAX4JGI4_9MICR</name>
<keyword evidence="2" id="KW-1185">Reference proteome</keyword>
<dbReference type="Proteomes" id="UP001334084">
    <property type="component" value="Chromosome 12"/>
</dbReference>
<dbReference type="KEGG" id="vnx:VNE69_12092"/>
<sequence length="154" mass="17685">MNILNFFHGIMFVQGSDRRLEDAVNAILKSINNGECVALGTNDEYYSATLNYMMGGDIDIKFNDIRNNGFEYSNIHSKRVSCEKKTIKEIIIEIEEYIRTNPDIDSSKPLILIYNKDELGSYVGSGKTITLGNIIEEIEEFEYRGKKRKIEKKN</sequence>
<dbReference type="AlphaFoldDB" id="A0AAX4JGI4"/>
<proteinExistence type="predicted"/>
<accession>A0AAX4JGI4</accession>
<evidence type="ECO:0000313" key="2">
    <source>
        <dbReference type="Proteomes" id="UP001334084"/>
    </source>
</evidence>
<protein>
    <submittedName>
        <fullName evidence="1">Uncharacterized protein</fullName>
    </submittedName>
</protein>
<dbReference type="RefSeq" id="XP_065331252.1">
    <property type="nucleotide sequence ID" value="XM_065475180.1"/>
</dbReference>
<evidence type="ECO:0000313" key="1">
    <source>
        <dbReference type="EMBL" id="WUR05107.1"/>
    </source>
</evidence>